<evidence type="ECO:0000256" key="2">
    <source>
        <dbReference type="ARBA" id="ARBA00022525"/>
    </source>
</evidence>
<gene>
    <name evidence="12" type="ORF">MELIAE_LOCUS4605</name>
</gene>
<feature type="binding site" evidence="10">
    <location>
        <position position="374"/>
    </location>
    <ligand>
        <name>Zn(2+)</name>
        <dbReference type="ChEBI" id="CHEBI:29105"/>
        <note>catalytic</note>
    </ligand>
</feature>
<dbReference type="GO" id="GO:0046872">
    <property type="term" value="F:metal ion binding"/>
    <property type="evidence" value="ECO:0007669"/>
    <property type="project" value="UniProtKB-KW"/>
</dbReference>
<evidence type="ECO:0000256" key="9">
    <source>
        <dbReference type="ARBA" id="ARBA00023180"/>
    </source>
</evidence>
<dbReference type="Gene3D" id="3.40.390.10">
    <property type="entry name" value="Collagenase (Catalytic Domain)"/>
    <property type="match status" value="1"/>
</dbReference>
<comment type="caution">
    <text evidence="10">Lacks conserved residue(s) required for the propagation of feature annotation.</text>
</comment>
<keyword evidence="3" id="KW-0645">Protease</keyword>
<organism evidence="12 13">
    <name type="scientific">Brassicogethes aeneus</name>
    <name type="common">Rape pollen beetle</name>
    <name type="synonym">Meligethes aeneus</name>
    <dbReference type="NCBI Taxonomy" id="1431903"/>
    <lineage>
        <taxon>Eukaryota</taxon>
        <taxon>Metazoa</taxon>
        <taxon>Ecdysozoa</taxon>
        <taxon>Arthropoda</taxon>
        <taxon>Hexapoda</taxon>
        <taxon>Insecta</taxon>
        <taxon>Pterygota</taxon>
        <taxon>Neoptera</taxon>
        <taxon>Endopterygota</taxon>
        <taxon>Coleoptera</taxon>
        <taxon>Polyphaga</taxon>
        <taxon>Cucujiformia</taxon>
        <taxon>Nitidulidae</taxon>
        <taxon>Meligethinae</taxon>
        <taxon>Brassicogethes</taxon>
    </lineage>
</organism>
<dbReference type="GO" id="GO:0004222">
    <property type="term" value="F:metalloendopeptidase activity"/>
    <property type="evidence" value="ECO:0007669"/>
    <property type="project" value="InterPro"/>
</dbReference>
<dbReference type="InterPro" id="IPR001590">
    <property type="entry name" value="Peptidase_M12B"/>
</dbReference>
<dbReference type="PANTHER" id="PTHR13723">
    <property type="entry name" value="ADAMTS A DISINTEGRIN AND METALLOPROTEASE WITH THROMBOSPONDIN MOTIFS PROTEASE"/>
    <property type="match status" value="1"/>
</dbReference>
<proteinExistence type="predicted"/>
<dbReference type="GO" id="GO:0005576">
    <property type="term" value="C:extracellular region"/>
    <property type="evidence" value="ECO:0007669"/>
    <property type="project" value="UniProtKB-SubCell"/>
</dbReference>
<keyword evidence="9" id="KW-0325">Glycoprotein</keyword>
<dbReference type="GO" id="GO:0030198">
    <property type="term" value="P:extracellular matrix organization"/>
    <property type="evidence" value="ECO:0007669"/>
    <property type="project" value="TreeGrafter"/>
</dbReference>
<dbReference type="GO" id="GO:0031012">
    <property type="term" value="C:extracellular matrix"/>
    <property type="evidence" value="ECO:0007669"/>
    <property type="project" value="TreeGrafter"/>
</dbReference>
<dbReference type="PROSITE" id="PS50215">
    <property type="entry name" value="ADAM_MEPRO"/>
    <property type="match status" value="1"/>
</dbReference>
<evidence type="ECO:0000256" key="7">
    <source>
        <dbReference type="ARBA" id="ARBA00023049"/>
    </source>
</evidence>
<dbReference type="Pfam" id="PF17771">
    <property type="entry name" value="ADAMTS_CR_2"/>
    <property type="match status" value="1"/>
</dbReference>
<dbReference type="SUPFAM" id="SSF55486">
    <property type="entry name" value="Metalloproteases ('zincins'), catalytic domain"/>
    <property type="match status" value="1"/>
</dbReference>
<evidence type="ECO:0000256" key="8">
    <source>
        <dbReference type="ARBA" id="ARBA00023157"/>
    </source>
</evidence>
<evidence type="ECO:0000259" key="11">
    <source>
        <dbReference type="PROSITE" id="PS50215"/>
    </source>
</evidence>
<name>A0A9P0B086_BRAAE</name>
<reference evidence="12" key="1">
    <citation type="submission" date="2021-12" db="EMBL/GenBank/DDBJ databases">
        <authorList>
            <person name="King R."/>
        </authorList>
    </citation>
    <scope>NUCLEOTIDE SEQUENCE</scope>
</reference>
<feature type="binding site" evidence="10">
    <location>
        <position position="384"/>
    </location>
    <ligand>
        <name>Zn(2+)</name>
        <dbReference type="ChEBI" id="CHEBI:29105"/>
        <note>catalytic</note>
    </ligand>
</feature>
<dbReference type="Gene3D" id="3.40.1620.60">
    <property type="match status" value="1"/>
</dbReference>
<keyword evidence="2" id="KW-0964">Secreted</keyword>
<keyword evidence="4 10" id="KW-0479">Metal-binding</keyword>
<evidence type="ECO:0000256" key="3">
    <source>
        <dbReference type="ARBA" id="ARBA00022670"/>
    </source>
</evidence>
<evidence type="ECO:0000313" key="12">
    <source>
        <dbReference type="EMBL" id="CAH0552165.1"/>
    </source>
</evidence>
<sequence>MLRIYGRLVLFLFFFLFGNLWTYEIHELQSLLSPSEWISLFGNLNTEHSYIITFPEHRPGEEIFSQEDEGENLVHRLHINASNFGRNFELELVPSPRLLADNFVYLETFANGSYPLFLENDEDCYFRGEHSALSLCDGIRGIVHSTNKESYIIHPLPKRFRKQSSIPHILIRKSHSKLSPQRCPYEFNSTEVTQNNDKDLTKALKRRKRETFPPGAPVFVETAVFVDRDLFEHMKINFPTDTERELIRFVLAMINAVQLLYHDASLGRPVNFVLKRLDILKEEAPGLLRPPDIDRFLSNFCNWQRTKNPVGDREPSHWDHALILTGLDLYVRGKHGKISSQVVGLAPVAGMCTATSSCTVNEGRHFESVYVVAHEIGHNLGMRHDGPLADNDCDPSSYIMSPTLGSGKITWSSCSRRYLQKFLDTTQSRCLLDHGSSSGQLDHSAEGALPGERFDANQQCMLKYGRGSKHSSQQPLDDVCRDLHCERERYTWTSHPALEGTVCGKNMWCRGGRCVTKGLSLNAAYTAAQNSATQRDGGWGKWRSFSECASGCLFGEEGRLRTGSTGIMVSERMCNNPRPQGGLECDGHERKYQACHAQQCLNVPRLSIGEFAEQVCSRAKDVDKDLTGSGMQKISSDPEEACVVWCQKQNGSTKSRGWTFPDGTACQTRRHRYGRASYCINGRCEEFVCDPYDESAHAQNPDLCPVDRDDNEVIRRTGLRRRESAVRWKSASGCHYNCIAPGSGIRLVMAKGKLAKSSIQLCNPDQYGCGRVKSPFQHASMVCNKYKDRVRRLSGLGMQISPAIEDPDRPCRVACQDENISHRFYLVNGEEGWFPFGTDCTRGSSDKKAFCISGKCLEFGSDDTPLSESEFTLPLLSRSRRSLQNNSTRITATLNQKQLDEIIDGFNRTVLGNFRSDNKFFDIDLSNPIHVNMEMPVDRRPYKNYKPNNEYDYMNYA</sequence>
<dbReference type="CDD" id="cd04273">
    <property type="entry name" value="ZnMc_ADAMTS_like"/>
    <property type="match status" value="1"/>
</dbReference>
<dbReference type="InterPro" id="IPR000884">
    <property type="entry name" value="TSP1_rpt"/>
</dbReference>
<comment type="subcellular location">
    <subcellularLocation>
        <location evidence="1">Secreted</location>
    </subcellularLocation>
</comment>
<dbReference type="PROSITE" id="PS50092">
    <property type="entry name" value="TSP1"/>
    <property type="match status" value="1"/>
</dbReference>
<evidence type="ECO:0000256" key="10">
    <source>
        <dbReference type="PROSITE-ProRule" id="PRU00276"/>
    </source>
</evidence>
<dbReference type="InterPro" id="IPR050439">
    <property type="entry name" value="ADAMTS_ADAMTS-like"/>
</dbReference>
<dbReference type="InterPro" id="IPR036383">
    <property type="entry name" value="TSP1_rpt_sf"/>
</dbReference>
<dbReference type="AlphaFoldDB" id="A0A9P0B086"/>
<keyword evidence="5" id="KW-0378">Hydrolase</keyword>
<dbReference type="InterPro" id="IPR041645">
    <property type="entry name" value="ADAMTS_CR_2"/>
</dbReference>
<dbReference type="Gene3D" id="2.20.100.10">
    <property type="entry name" value="Thrombospondin type-1 (TSP1) repeat"/>
    <property type="match status" value="1"/>
</dbReference>
<feature type="binding site" evidence="10">
    <location>
        <position position="378"/>
    </location>
    <ligand>
        <name>Zn(2+)</name>
        <dbReference type="ChEBI" id="CHEBI:29105"/>
        <note>catalytic</note>
    </ligand>
</feature>
<keyword evidence="8" id="KW-1015">Disulfide bond</keyword>
<dbReference type="EMBL" id="OV121133">
    <property type="protein sequence ID" value="CAH0552165.1"/>
    <property type="molecule type" value="Genomic_DNA"/>
</dbReference>
<evidence type="ECO:0000256" key="6">
    <source>
        <dbReference type="ARBA" id="ARBA00022833"/>
    </source>
</evidence>
<dbReference type="Pfam" id="PF25379">
    <property type="entry name" value="Adt-1"/>
    <property type="match status" value="1"/>
</dbReference>
<protein>
    <recommendedName>
        <fullName evidence="11">Peptidase M12B domain-containing protein</fullName>
    </recommendedName>
</protein>
<evidence type="ECO:0000256" key="1">
    <source>
        <dbReference type="ARBA" id="ARBA00004613"/>
    </source>
</evidence>
<dbReference type="Proteomes" id="UP001154078">
    <property type="component" value="Chromosome 2"/>
</dbReference>
<dbReference type="GO" id="GO:0006508">
    <property type="term" value="P:proteolysis"/>
    <property type="evidence" value="ECO:0007669"/>
    <property type="project" value="UniProtKB-KW"/>
</dbReference>
<dbReference type="InterPro" id="IPR057401">
    <property type="entry name" value="Adt-1/2-like_dom"/>
</dbReference>
<evidence type="ECO:0000313" key="13">
    <source>
        <dbReference type="Proteomes" id="UP001154078"/>
    </source>
</evidence>
<dbReference type="PANTHER" id="PTHR13723:SF275">
    <property type="entry name" value="STALL, ISOFORM C"/>
    <property type="match status" value="1"/>
</dbReference>
<evidence type="ECO:0000256" key="4">
    <source>
        <dbReference type="ARBA" id="ARBA00022723"/>
    </source>
</evidence>
<dbReference type="InterPro" id="IPR024079">
    <property type="entry name" value="MetalloPept_cat_dom_sf"/>
</dbReference>
<feature type="active site" evidence="10">
    <location>
        <position position="375"/>
    </location>
</feature>
<accession>A0A9P0B086</accession>
<dbReference type="Pfam" id="PF01421">
    <property type="entry name" value="Reprolysin"/>
    <property type="match status" value="1"/>
</dbReference>
<keyword evidence="6 10" id="KW-0862">Zinc</keyword>
<dbReference type="OrthoDB" id="10035764at2759"/>
<evidence type="ECO:0000256" key="5">
    <source>
        <dbReference type="ARBA" id="ARBA00022801"/>
    </source>
</evidence>
<feature type="domain" description="Peptidase M12B" evidence="11">
    <location>
        <begin position="218"/>
        <end position="435"/>
    </location>
</feature>
<keyword evidence="13" id="KW-1185">Reference proteome</keyword>
<keyword evidence="7" id="KW-0482">Metalloprotease</keyword>